<keyword evidence="5 6" id="KW-0472">Membrane</keyword>
<evidence type="ECO:0000259" key="7">
    <source>
        <dbReference type="Pfam" id="PF00361"/>
    </source>
</evidence>
<feature type="transmembrane region" description="Helical" evidence="6">
    <location>
        <begin position="395"/>
        <end position="414"/>
    </location>
</feature>
<dbReference type="InterPro" id="IPR050586">
    <property type="entry name" value="CPA3_Na-H_Antiporter_D"/>
</dbReference>
<dbReference type="GO" id="GO:0005886">
    <property type="term" value="C:plasma membrane"/>
    <property type="evidence" value="ECO:0007669"/>
    <property type="project" value="UniProtKB-SubCell"/>
</dbReference>
<feature type="transmembrane region" description="Helical" evidence="6">
    <location>
        <begin position="37"/>
        <end position="68"/>
    </location>
</feature>
<name>A0A0W8EEQ8_9ZZZZ</name>
<feature type="domain" description="NADH:quinone oxidoreductase/Mrp antiporter transmembrane" evidence="7">
    <location>
        <begin position="145"/>
        <end position="446"/>
    </location>
</feature>
<dbReference type="NCBIfam" id="NF006240">
    <property type="entry name" value="PRK08376.1"/>
    <property type="match status" value="1"/>
</dbReference>
<evidence type="ECO:0000256" key="6">
    <source>
        <dbReference type="SAM" id="Phobius"/>
    </source>
</evidence>
<feature type="transmembrane region" description="Helical" evidence="6">
    <location>
        <begin position="127"/>
        <end position="144"/>
    </location>
</feature>
<sequence>MISEFIIQNAPALLIAVPLLGAFLSPLIGRISRDARALWVLAIITLTTLLGLLVAYLVYTGGTLIYVFGAAAPALSIPMDSGGIPIRIILTLDALSALMVIMTVTVGFSVILYSLSSDSRRSGLEAYYTLFLLLIASVLGMFTTGDLFNFFVFLEISSLAAAGLVAYKVEKGKAVEAGLKFLMVSAIGGVFFLLATGILYGQYNALNIAMLASMIQWTPLDKLALVLIIVALAAKCGSVPMHYWTPDAYSMAPAAVTAMLVVVSQASLYGLFRFCFTLYGLTLTYAVIGWTLITLGVLSMVVGVTMAIPQKDIKRLMAYHSISQTGYMLLGVGVGLAVLGDQALLSSYGFTAIEGGIFHIFNNALYKGLLFLTAGAVILRIGTSDMNRMGGLGHNMKWTMILFIIGALAIAGIPPFNGFASKFLIYESVFAFNPILSIIAMVVSILTLASFVKVFHSVFMGPRLPEYADVKEAPASLLIGMAILSGLVIITGLFPGFFVQHLIAPAAHALADQSGYLAAVLGGA</sequence>
<feature type="transmembrane region" description="Helical" evidence="6">
    <location>
        <begin position="476"/>
        <end position="498"/>
    </location>
</feature>
<protein>
    <submittedName>
        <fullName evidence="8">Membrane bound hydrogenase, mbhh subunit</fullName>
    </submittedName>
</protein>
<proteinExistence type="predicted"/>
<evidence type="ECO:0000313" key="8">
    <source>
        <dbReference type="EMBL" id="KUG07140.1"/>
    </source>
</evidence>
<feature type="transmembrane region" description="Helical" evidence="6">
    <location>
        <begin position="181"/>
        <end position="203"/>
    </location>
</feature>
<accession>A0A0W8EEQ8</accession>
<keyword evidence="2" id="KW-1003">Cell membrane</keyword>
<evidence type="ECO:0000256" key="4">
    <source>
        <dbReference type="ARBA" id="ARBA00022989"/>
    </source>
</evidence>
<feature type="transmembrane region" description="Helical" evidence="6">
    <location>
        <begin position="251"/>
        <end position="272"/>
    </location>
</feature>
<feature type="transmembrane region" description="Helical" evidence="6">
    <location>
        <begin position="325"/>
        <end position="344"/>
    </location>
</feature>
<dbReference type="Pfam" id="PF00361">
    <property type="entry name" value="Proton_antipo_M"/>
    <property type="match status" value="1"/>
</dbReference>
<reference evidence="8" key="1">
    <citation type="journal article" date="2015" name="Proc. Natl. Acad. Sci. U.S.A.">
        <title>Networks of energetic and metabolic interactions define dynamics in microbial communities.</title>
        <authorList>
            <person name="Embree M."/>
            <person name="Liu J.K."/>
            <person name="Al-Bassam M.M."/>
            <person name="Zengler K."/>
        </authorList>
    </citation>
    <scope>NUCLEOTIDE SEQUENCE</scope>
</reference>
<evidence type="ECO:0000256" key="3">
    <source>
        <dbReference type="ARBA" id="ARBA00022692"/>
    </source>
</evidence>
<dbReference type="PANTHER" id="PTHR42703">
    <property type="entry name" value="NADH DEHYDROGENASE"/>
    <property type="match status" value="1"/>
</dbReference>
<organism evidence="8">
    <name type="scientific">hydrocarbon metagenome</name>
    <dbReference type="NCBI Taxonomy" id="938273"/>
    <lineage>
        <taxon>unclassified sequences</taxon>
        <taxon>metagenomes</taxon>
        <taxon>ecological metagenomes</taxon>
    </lineage>
</organism>
<feature type="transmembrane region" description="Helical" evidence="6">
    <location>
        <begin position="88"/>
        <end position="115"/>
    </location>
</feature>
<feature type="transmembrane region" description="Helical" evidence="6">
    <location>
        <begin position="278"/>
        <end position="304"/>
    </location>
</feature>
<dbReference type="InterPro" id="IPR001750">
    <property type="entry name" value="ND/Mrp_TM"/>
</dbReference>
<comment type="subcellular location">
    <subcellularLocation>
        <location evidence="1">Cell membrane</location>
        <topology evidence="1">Multi-pass membrane protein</topology>
    </subcellularLocation>
</comment>
<feature type="transmembrane region" description="Helical" evidence="6">
    <location>
        <begin position="364"/>
        <end position="383"/>
    </location>
</feature>
<dbReference type="PANTHER" id="PTHR42703:SF1">
    <property type="entry name" value="NA(+)_H(+) ANTIPORTER SUBUNIT D1"/>
    <property type="match status" value="1"/>
</dbReference>
<feature type="transmembrane region" description="Helical" evidence="6">
    <location>
        <begin position="434"/>
        <end position="455"/>
    </location>
</feature>
<keyword evidence="3 6" id="KW-0812">Transmembrane</keyword>
<comment type="caution">
    <text evidence="8">The sequence shown here is derived from an EMBL/GenBank/DDBJ whole genome shotgun (WGS) entry which is preliminary data.</text>
</comment>
<feature type="transmembrane region" description="Helical" evidence="6">
    <location>
        <begin position="6"/>
        <end position="25"/>
    </location>
</feature>
<keyword evidence="4 6" id="KW-1133">Transmembrane helix</keyword>
<evidence type="ECO:0000256" key="2">
    <source>
        <dbReference type="ARBA" id="ARBA00022475"/>
    </source>
</evidence>
<evidence type="ECO:0000256" key="5">
    <source>
        <dbReference type="ARBA" id="ARBA00023136"/>
    </source>
</evidence>
<dbReference type="PRINTS" id="PR01434">
    <property type="entry name" value="NADHDHGNASE5"/>
</dbReference>
<evidence type="ECO:0000256" key="1">
    <source>
        <dbReference type="ARBA" id="ARBA00004651"/>
    </source>
</evidence>
<dbReference type="EMBL" id="LNQE01001764">
    <property type="protein sequence ID" value="KUG07140.1"/>
    <property type="molecule type" value="Genomic_DNA"/>
</dbReference>
<feature type="transmembrane region" description="Helical" evidence="6">
    <location>
        <begin position="223"/>
        <end position="244"/>
    </location>
</feature>
<gene>
    <name evidence="8" type="ORF">ASZ90_016742</name>
</gene>
<dbReference type="AlphaFoldDB" id="A0A0W8EEQ8"/>